<comment type="subunit">
    <text evidence="5">Interacts with mitochondrial contact site and cristae organizing system (MICOS) complex components IMMT/MIC60 and MICOS10/MIC10. Interacts with mitochondrial outer membrane sorting assembly machinery (SAM) complex components SAMM50 and MTX1.</text>
</comment>
<dbReference type="InterPro" id="IPR011989">
    <property type="entry name" value="ARM-like"/>
</dbReference>
<dbReference type="EMBL" id="WNTK01000001">
    <property type="protein sequence ID" value="KAG9493464.1"/>
    <property type="molecule type" value="Genomic_DNA"/>
</dbReference>
<protein>
    <recommendedName>
        <fullName evidence="2 6">Armadillo repeat-containing protein 1</fullName>
    </recommendedName>
</protein>
<dbReference type="InterPro" id="IPR016024">
    <property type="entry name" value="ARM-type_fold"/>
</dbReference>
<dbReference type="AlphaFoldDB" id="A0A8J6FTJ0"/>
<accession>A0A8J6FTJ0</accession>
<dbReference type="SUPFAM" id="SSF55008">
    <property type="entry name" value="HMA, heavy metal-associated domain"/>
    <property type="match status" value="1"/>
</dbReference>
<feature type="compositionally biased region" description="Basic and acidic residues" evidence="7">
    <location>
        <begin position="253"/>
        <end position="267"/>
    </location>
</feature>
<dbReference type="Gene3D" id="1.25.10.10">
    <property type="entry name" value="Leucine-rich Repeat Variant"/>
    <property type="match status" value="1"/>
</dbReference>
<name>A0A8J6FTJ0_ELECQ</name>
<proteinExistence type="predicted"/>
<evidence type="ECO:0000256" key="4">
    <source>
        <dbReference type="ARBA" id="ARBA00023764"/>
    </source>
</evidence>
<dbReference type="InterPro" id="IPR016617">
    <property type="entry name" value="ARMC1"/>
</dbReference>
<evidence type="ECO:0000256" key="2">
    <source>
        <dbReference type="ARBA" id="ARBA00013732"/>
    </source>
</evidence>
<evidence type="ECO:0000256" key="7">
    <source>
        <dbReference type="SAM" id="MobiDB-lite"/>
    </source>
</evidence>
<dbReference type="GO" id="GO:0046872">
    <property type="term" value="F:metal ion binding"/>
    <property type="evidence" value="ECO:0007669"/>
    <property type="project" value="InterPro"/>
</dbReference>
<dbReference type="SUPFAM" id="SSF48371">
    <property type="entry name" value="ARM repeat"/>
    <property type="match status" value="1"/>
</dbReference>
<evidence type="ECO:0000256" key="6">
    <source>
        <dbReference type="PIRNR" id="PIRNR013899"/>
    </source>
</evidence>
<keyword evidence="3" id="KW-1000">Mitochondrion outer membrane</keyword>
<feature type="region of interest" description="Disordered" evidence="7">
    <location>
        <begin position="248"/>
        <end position="267"/>
    </location>
</feature>
<evidence type="ECO:0000256" key="5">
    <source>
        <dbReference type="ARBA" id="ARBA00046478"/>
    </source>
</evidence>
<evidence type="ECO:0000313" key="8">
    <source>
        <dbReference type="EMBL" id="KAG9493464.1"/>
    </source>
</evidence>
<evidence type="ECO:0000256" key="1">
    <source>
        <dbReference type="ARBA" id="ARBA00004294"/>
    </source>
</evidence>
<comment type="caution">
    <text evidence="8">The sequence shown here is derived from an EMBL/GenBank/DDBJ whole genome shotgun (WGS) entry which is preliminary data.</text>
</comment>
<evidence type="ECO:0000313" key="9">
    <source>
        <dbReference type="Proteomes" id="UP000770717"/>
    </source>
</evidence>
<comment type="subcellular location">
    <subcellularLocation>
        <location evidence="1">Mitochondrion outer membrane</location>
    </subcellularLocation>
</comment>
<keyword evidence="9" id="KW-1185">Reference proteome</keyword>
<keyword evidence="3" id="KW-0496">Mitochondrion</keyword>
<dbReference type="InterPro" id="IPR036163">
    <property type="entry name" value="HMA_dom_sf"/>
</dbReference>
<evidence type="ECO:0000256" key="3">
    <source>
        <dbReference type="ARBA" id="ARBA00022787"/>
    </source>
</evidence>
<dbReference type="GO" id="GO:0005741">
    <property type="term" value="C:mitochondrial outer membrane"/>
    <property type="evidence" value="ECO:0007669"/>
    <property type="project" value="UniProtKB-SubCell"/>
</dbReference>
<comment type="function">
    <text evidence="4">In association with mitochondrial contact site and cristae organizing system (MICOS) complex components and mitochondrial outer membrane sorting assembly machinery (SAM) complex components may regulate mitochondrial dynamics playing a role in determining mitochondrial length, distribution and motility.</text>
</comment>
<organism evidence="8 9">
    <name type="scientific">Eleutherodactylus coqui</name>
    <name type="common">Puerto Rican coqui</name>
    <dbReference type="NCBI Taxonomy" id="57060"/>
    <lineage>
        <taxon>Eukaryota</taxon>
        <taxon>Metazoa</taxon>
        <taxon>Chordata</taxon>
        <taxon>Craniata</taxon>
        <taxon>Vertebrata</taxon>
        <taxon>Euteleostomi</taxon>
        <taxon>Amphibia</taxon>
        <taxon>Batrachia</taxon>
        <taxon>Anura</taxon>
        <taxon>Neobatrachia</taxon>
        <taxon>Hyloidea</taxon>
        <taxon>Eleutherodactylidae</taxon>
        <taxon>Eleutherodactylinae</taxon>
        <taxon>Eleutherodactylus</taxon>
        <taxon>Eleutherodactylus</taxon>
    </lineage>
</organism>
<keyword evidence="3" id="KW-0472">Membrane</keyword>
<dbReference type="Proteomes" id="UP000770717">
    <property type="component" value="Unassembled WGS sequence"/>
</dbReference>
<dbReference type="PANTHER" id="PTHR46840:SF3">
    <property type="entry name" value="ARMADILLO REPEAT-CONTAINING PROTEIN 1"/>
    <property type="match status" value="1"/>
</dbReference>
<dbReference type="OrthoDB" id="17335at2759"/>
<sequence>MSSIFFFISCDLSMSFDVQVQSSMDAKSVVTHLRNLASDPQNRFSIVRDRSCLAGLILFLSHQDLHVVEAALQTIHYLSENPNHCEVMRRELGMMASLENIKNSDFSNRIKLLAQRIYMSLNEPFPLHTPEAKNKQNLQFFISSANKTAKTVTLHIHGLDDLERKSLCEEALLKVKGVISFTFQLAIRRCTVRVKPDLATECLTSAIAKTKVLKVQQVLNNECGKEVYVPLPSMNNQVEESQYLPEYLPEEESPQKDTDKALARTASKDETRGSWLNTAASFLSKTFYW</sequence>
<dbReference type="PANTHER" id="PTHR46840">
    <property type="entry name" value="ARMADILLO REPEAT-CONTAINING PROTEIN 1"/>
    <property type="match status" value="1"/>
</dbReference>
<reference evidence="8" key="1">
    <citation type="thesis" date="2020" institute="ProQuest LLC" country="789 East Eisenhower Parkway, Ann Arbor, MI, USA">
        <title>Comparative Genomics and Chromosome Evolution.</title>
        <authorList>
            <person name="Mudd A.B."/>
        </authorList>
    </citation>
    <scope>NUCLEOTIDE SEQUENCE</scope>
    <source>
        <strain evidence="8">HN-11 Male</strain>
        <tissue evidence="8">Kidney and liver</tissue>
    </source>
</reference>
<dbReference type="PIRSF" id="PIRSF013899">
    <property type="entry name" value="UCP013899"/>
    <property type="match status" value="1"/>
</dbReference>
<gene>
    <name evidence="8" type="ORF">GDO78_001395</name>
</gene>